<proteinExistence type="predicted"/>
<evidence type="ECO:0000313" key="6">
    <source>
        <dbReference type="Proteomes" id="UP001549920"/>
    </source>
</evidence>
<keyword evidence="1" id="KW-0863">Zinc-finger</keyword>
<dbReference type="Gene3D" id="3.60.10.10">
    <property type="entry name" value="Endonuclease/exonuclease/phosphatase"/>
    <property type="match status" value="1"/>
</dbReference>
<dbReference type="PROSITE" id="PS50158">
    <property type="entry name" value="ZF_CCHC"/>
    <property type="match status" value="2"/>
</dbReference>
<dbReference type="Proteomes" id="UP001549920">
    <property type="component" value="Unassembled WGS sequence"/>
</dbReference>
<reference evidence="5 6" key="1">
    <citation type="submission" date="2024-06" db="EMBL/GenBank/DDBJ databases">
        <title>A chromosome-level genome assembly of beet webworm, Loxostege sticticalis.</title>
        <authorList>
            <person name="Zhang Y."/>
        </authorList>
    </citation>
    <scope>NUCLEOTIDE SEQUENCE [LARGE SCALE GENOMIC DNA]</scope>
    <source>
        <strain evidence="5">AQ026</strain>
        <tissue evidence="5">Whole body</tissue>
    </source>
</reference>
<accession>A0ABR3H7M0</accession>
<dbReference type="InterPro" id="IPR036691">
    <property type="entry name" value="Endo/exonu/phosph_ase_sf"/>
</dbReference>
<dbReference type="PANTHER" id="PTHR19446">
    <property type="entry name" value="REVERSE TRANSCRIPTASES"/>
    <property type="match status" value="1"/>
</dbReference>
<keyword evidence="6" id="KW-1185">Reference proteome</keyword>
<evidence type="ECO:0000256" key="3">
    <source>
        <dbReference type="SAM" id="MobiDB-lite"/>
    </source>
</evidence>
<dbReference type="Gene3D" id="4.10.60.10">
    <property type="entry name" value="Zinc finger, CCHC-type"/>
    <property type="match status" value="1"/>
</dbReference>
<dbReference type="InterPro" id="IPR036875">
    <property type="entry name" value="Znf_CCHC_sf"/>
</dbReference>
<dbReference type="Pfam" id="PF14529">
    <property type="entry name" value="Exo_endo_phos_2"/>
    <property type="match status" value="1"/>
</dbReference>
<feature type="domain" description="CCHC-type" evidence="4">
    <location>
        <begin position="522"/>
        <end position="537"/>
    </location>
</feature>
<evidence type="ECO:0000313" key="5">
    <source>
        <dbReference type="EMBL" id="KAL0860701.1"/>
    </source>
</evidence>
<dbReference type="SUPFAM" id="SSF56219">
    <property type="entry name" value="DNase I-like"/>
    <property type="match status" value="1"/>
</dbReference>
<feature type="compositionally biased region" description="Low complexity" evidence="3">
    <location>
        <begin position="329"/>
        <end position="358"/>
    </location>
</feature>
<name>A0ABR3H7M0_LOXSC</name>
<keyword evidence="1" id="KW-0862">Zinc</keyword>
<keyword evidence="1" id="KW-0479">Metal-binding</keyword>
<evidence type="ECO:0000256" key="1">
    <source>
        <dbReference type="PROSITE-ProRule" id="PRU00047"/>
    </source>
</evidence>
<evidence type="ECO:0000259" key="4">
    <source>
        <dbReference type="PROSITE" id="PS50158"/>
    </source>
</evidence>
<dbReference type="EMBL" id="JBEUOH010000025">
    <property type="protein sequence ID" value="KAL0860701.1"/>
    <property type="molecule type" value="Genomic_DNA"/>
</dbReference>
<dbReference type="SUPFAM" id="SSF57756">
    <property type="entry name" value="Retrovirus zinc finger-like domains"/>
    <property type="match status" value="1"/>
</dbReference>
<feature type="coiled-coil region" evidence="2">
    <location>
        <begin position="65"/>
        <end position="101"/>
    </location>
</feature>
<dbReference type="InterPro" id="IPR001878">
    <property type="entry name" value="Znf_CCHC"/>
</dbReference>
<keyword evidence="2" id="KW-0175">Coiled coil</keyword>
<feature type="coiled-coil region" evidence="2">
    <location>
        <begin position="166"/>
        <end position="193"/>
    </location>
</feature>
<feature type="domain" description="CCHC-type" evidence="4">
    <location>
        <begin position="546"/>
        <end position="559"/>
    </location>
</feature>
<gene>
    <name evidence="5" type="ORF">ABMA27_010042</name>
</gene>
<dbReference type="InterPro" id="IPR005135">
    <property type="entry name" value="Endo/exonuclease/phosphatase"/>
</dbReference>
<feature type="region of interest" description="Disordered" evidence="3">
    <location>
        <begin position="329"/>
        <end position="378"/>
    </location>
</feature>
<dbReference type="CDD" id="cd09077">
    <property type="entry name" value="R1-I-EN"/>
    <property type="match status" value="1"/>
</dbReference>
<protein>
    <recommendedName>
        <fullName evidence="4">CCHC-type domain-containing protein</fullName>
    </recommendedName>
</protein>
<dbReference type="SMART" id="SM00343">
    <property type="entry name" value="ZnF_C2HC"/>
    <property type="match status" value="2"/>
</dbReference>
<sequence length="1122" mass="121388">MCPLWVWSASSVDGRSRSRVGKRTHDESVDSLFGPEEEAAPKKSATVAERRGRGRPVTTGARAKKAEARELLREDRRKARAVEAEEEAEGFSIKLKKALNMATYKVREQTAHKVIKAVRTAAETIAHCTKKSGNISGIFQRNLNDATALIQAAVESLAERTISDEIRRLNLVVERLTKENSELRKESAILKEQHSREVVVPSPTEAPMEVTPAEVDPSEMERILTARWSAIMNARFEGIEDRLLPERRRIPLSADKRREERPSFAEVAGPSKATLAKAPAAKAPLAKAPAAKAPAAKAPADKAPAAKAPAAKALAAKAPSAKAPAAMAPVAKSSAEKTPTAKAPAAKAPAAKATTSEPNASTTKSTGEGGNLRDGDPGCKSRINLEELGISGLRFSKAKTGGKILEIPGATSGDKADAFASKLREVLPAEIVRVTRPTKTVDIRLSGLDDSVTKEEVAAAVSKSGGCTADHVKVGIIRQSFSGSGTVVVKVPVTAAQKLSKGRLLVGWVSCRVQVLETKPLRCYRCMEGGHVREQCPCETDRSELCYRCGRPGHQARECDAAAPHCPVCADLGKPADHKVGSKSCAPPKRGKASKPVNVNHATAAQDILLQHIAEWSVDVAIVPEPYWVPPDRDNWVADSEGLAAVIVSSGQLELVAKWSGFVVAKWRGMLVVGIYLPPRRSVAAVEVGLDRLTSVLRQSPLPAIVAGDFNARATAWGETETNSRGELVLEWAVASGLVLLNRGNVATCVRPQGESIVDLTFASPELANRVNGWRVLIEAESLSDHRNIRFDISASPNTPASAQPSASRTPQYPRWRVKAMDRNMVKEAALVKAWLPSPSGPISVDEEAEWFRGAMTQVCDSSMPRAKARPPRRQVYWWSEELAHLRQACLAARRASSRHLRRRNRDPDRDGPLLAAYKAAKKAFQVAIAQAKEKAREELLATLNQDPWGRPYKMVRGKLRPWAPPITETLEPALLVNVVATLFPAQEDHSPPAMRPHAVASADPPDPVSEGELGAAMLRLKAKNVAPGPDGIPGKVWVLAEEALGERLRALYTTCLEQGRFPAAWKRGRLVLLKKHGRPADSPSAYRPIVLLDEVGKLLERIISVRLVQHLERVGPNLAPT</sequence>
<organism evidence="5 6">
    <name type="scientific">Loxostege sticticalis</name>
    <name type="common">Beet webworm moth</name>
    <dbReference type="NCBI Taxonomy" id="481309"/>
    <lineage>
        <taxon>Eukaryota</taxon>
        <taxon>Metazoa</taxon>
        <taxon>Ecdysozoa</taxon>
        <taxon>Arthropoda</taxon>
        <taxon>Hexapoda</taxon>
        <taxon>Insecta</taxon>
        <taxon>Pterygota</taxon>
        <taxon>Neoptera</taxon>
        <taxon>Endopterygota</taxon>
        <taxon>Lepidoptera</taxon>
        <taxon>Glossata</taxon>
        <taxon>Ditrysia</taxon>
        <taxon>Pyraloidea</taxon>
        <taxon>Crambidae</taxon>
        <taxon>Pyraustinae</taxon>
        <taxon>Loxostege</taxon>
    </lineage>
</organism>
<comment type="caution">
    <text evidence="5">The sequence shown here is derived from an EMBL/GenBank/DDBJ whole genome shotgun (WGS) entry which is preliminary data.</text>
</comment>
<feature type="region of interest" description="Disordered" evidence="3">
    <location>
        <begin position="989"/>
        <end position="1008"/>
    </location>
</feature>
<feature type="region of interest" description="Disordered" evidence="3">
    <location>
        <begin position="10"/>
        <end position="62"/>
    </location>
</feature>
<dbReference type="Pfam" id="PF00098">
    <property type="entry name" value="zf-CCHC"/>
    <property type="match status" value="1"/>
</dbReference>
<evidence type="ECO:0000256" key="2">
    <source>
        <dbReference type="SAM" id="Coils"/>
    </source>
</evidence>